<dbReference type="AlphaFoldDB" id="A0A0C4ED82"/>
<evidence type="ECO:0000256" key="1">
    <source>
        <dbReference type="SAM" id="Phobius"/>
    </source>
</evidence>
<dbReference type="EnsemblFungi" id="MAPG_10675T0">
    <property type="protein sequence ID" value="MAPG_10675T0"/>
    <property type="gene ID" value="MAPG_10675"/>
</dbReference>
<reference evidence="2" key="3">
    <citation type="submission" date="2011-03" db="EMBL/GenBank/DDBJ databases">
        <title>Annotation of Magnaporthe poae ATCC 64411.</title>
        <authorList>
            <person name="Ma L.-J."/>
            <person name="Dead R."/>
            <person name="Young S.K."/>
            <person name="Zeng Q."/>
            <person name="Gargeya S."/>
            <person name="Fitzgerald M."/>
            <person name="Haas B."/>
            <person name="Abouelleil A."/>
            <person name="Alvarado L."/>
            <person name="Arachchi H.M."/>
            <person name="Berlin A."/>
            <person name="Brown A."/>
            <person name="Chapman S.B."/>
            <person name="Chen Z."/>
            <person name="Dunbar C."/>
            <person name="Freedman E."/>
            <person name="Gearin G."/>
            <person name="Gellesch M."/>
            <person name="Goldberg J."/>
            <person name="Griggs A."/>
            <person name="Gujja S."/>
            <person name="Heiman D."/>
            <person name="Howarth C."/>
            <person name="Larson L."/>
            <person name="Lui A."/>
            <person name="MacDonald P.J.P."/>
            <person name="Mehta T."/>
            <person name="Montmayeur A."/>
            <person name="Murphy C."/>
            <person name="Neiman D."/>
            <person name="Pearson M."/>
            <person name="Priest M."/>
            <person name="Roberts A."/>
            <person name="Saif S."/>
            <person name="Shea T."/>
            <person name="Shenoy N."/>
            <person name="Sisk P."/>
            <person name="Stolte C."/>
            <person name="Sykes S."/>
            <person name="Yandava C."/>
            <person name="Wortman J."/>
            <person name="Nusbaum C."/>
            <person name="Birren B."/>
        </authorList>
    </citation>
    <scope>NUCLEOTIDE SEQUENCE</scope>
    <source>
        <strain evidence="2">ATCC 64411</strain>
    </source>
</reference>
<reference evidence="4" key="2">
    <citation type="submission" date="2010-05" db="EMBL/GenBank/DDBJ databases">
        <title>The genome sequence of Magnaporthe poae strain ATCC 64411.</title>
        <authorList>
            <person name="Ma L.-J."/>
            <person name="Dead R."/>
            <person name="Young S."/>
            <person name="Zeng Q."/>
            <person name="Koehrsen M."/>
            <person name="Alvarado L."/>
            <person name="Berlin A."/>
            <person name="Chapman S.B."/>
            <person name="Chen Z."/>
            <person name="Freedman E."/>
            <person name="Gellesch M."/>
            <person name="Goldberg J."/>
            <person name="Griggs A."/>
            <person name="Gujja S."/>
            <person name="Heilman E.R."/>
            <person name="Heiman D."/>
            <person name="Hepburn T."/>
            <person name="Howarth C."/>
            <person name="Jen D."/>
            <person name="Larson L."/>
            <person name="Mehta T."/>
            <person name="Neiman D."/>
            <person name="Pearson M."/>
            <person name="Roberts A."/>
            <person name="Saif S."/>
            <person name="Shea T."/>
            <person name="Shenoy N."/>
            <person name="Sisk P."/>
            <person name="Stolte C."/>
            <person name="Sykes S."/>
            <person name="Walk T."/>
            <person name="White J."/>
            <person name="Yandava C."/>
            <person name="Haas B."/>
            <person name="Nusbaum C."/>
            <person name="Birren B."/>
        </authorList>
    </citation>
    <scope>NUCLEOTIDE SEQUENCE [LARGE SCALE GENOMIC DNA]</scope>
    <source>
        <strain evidence="4">ATCC 64411 / 73-15</strain>
    </source>
</reference>
<sequence>MRSAVIYAADFERLTAPFKITEKIKINRFYGGLKNEVKNKIVKIEWFKFFNRFRKMARYILNYYFFGSFIITINVIFINSIKM</sequence>
<keyword evidence="1" id="KW-0472">Membrane</keyword>
<evidence type="ECO:0000313" key="4">
    <source>
        <dbReference type="Proteomes" id="UP000011715"/>
    </source>
</evidence>
<proteinExistence type="predicted"/>
<accession>A0A0C4ED82</accession>
<dbReference type="EMBL" id="GL876975">
    <property type="protein sequence ID" value="KLU90824.1"/>
    <property type="molecule type" value="Genomic_DNA"/>
</dbReference>
<feature type="transmembrane region" description="Helical" evidence="1">
    <location>
        <begin position="61"/>
        <end position="81"/>
    </location>
</feature>
<keyword evidence="1" id="KW-1133">Transmembrane helix</keyword>
<name>A0A0C4ED82_MAGP6</name>
<protein>
    <submittedName>
        <fullName evidence="2 3">Uncharacterized protein</fullName>
    </submittedName>
</protein>
<reference evidence="3" key="4">
    <citation type="journal article" date="2015" name="G3 (Bethesda)">
        <title>Genome sequences of three phytopathogenic species of the Magnaporthaceae family of fungi.</title>
        <authorList>
            <person name="Okagaki L.H."/>
            <person name="Nunes C.C."/>
            <person name="Sailsbery J."/>
            <person name="Clay B."/>
            <person name="Brown D."/>
            <person name="John T."/>
            <person name="Oh Y."/>
            <person name="Young N."/>
            <person name="Fitzgerald M."/>
            <person name="Haas B.J."/>
            <person name="Zeng Q."/>
            <person name="Young S."/>
            <person name="Adiconis X."/>
            <person name="Fan L."/>
            <person name="Levin J.Z."/>
            <person name="Mitchell T.K."/>
            <person name="Okubara P.A."/>
            <person name="Farman M.L."/>
            <person name="Kohn L.M."/>
            <person name="Birren B."/>
            <person name="Ma L.-J."/>
            <person name="Dean R.A."/>
        </authorList>
    </citation>
    <scope>NUCLEOTIDE SEQUENCE</scope>
    <source>
        <strain evidence="3">ATCC 64411 / 73-15</strain>
    </source>
</reference>
<dbReference type="Proteomes" id="UP000011715">
    <property type="component" value="Unassembled WGS sequence"/>
</dbReference>
<evidence type="ECO:0000313" key="2">
    <source>
        <dbReference type="EMBL" id="KLU90824.1"/>
    </source>
</evidence>
<dbReference type="EMBL" id="ADBL01002388">
    <property type="status" value="NOT_ANNOTATED_CDS"/>
    <property type="molecule type" value="Genomic_DNA"/>
</dbReference>
<dbReference type="OrthoDB" id="4847360at2759"/>
<dbReference type="VEuPathDB" id="FungiDB:MAPG_10675"/>
<reference evidence="2" key="1">
    <citation type="submission" date="2010-05" db="EMBL/GenBank/DDBJ databases">
        <title>The Genome Sequence of Magnaporthe poae strain ATCC 64411.</title>
        <authorList>
            <consortium name="The Broad Institute Genome Sequencing Platform"/>
            <consortium name="Broad Institute Genome Sequencing Center for Infectious Disease"/>
            <person name="Ma L.-J."/>
            <person name="Dead R."/>
            <person name="Young S."/>
            <person name="Zeng Q."/>
            <person name="Koehrsen M."/>
            <person name="Alvarado L."/>
            <person name="Berlin A."/>
            <person name="Chapman S.B."/>
            <person name="Chen Z."/>
            <person name="Freedman E."/>
            <person name="Gellesch M."/>
            <person name="Goldberg J."/>
            <person name="Griggs A."/>
            <person name="Gujja S."/>
            <person name="Heilman E.R."/>
            <person name="Heiman D."/>
            <person name="Hepburn T."/>
            <person name="Howarth C."/>
            <person name="Jen D."/>
            <person name="Larson L."/>
            <person name="Mehta T."/>
            <person name="Neiman D."/>
            <person name="Pearson M."/>
            <person name="Roberts A."/>
            <person name="Saif S."/>
            <person name="Shea T."/>
            <person name="Shenoy N."/>
            <person name="Sisk P."/>
            <person name="Stolte C."/>
            <person name="Sykes S."/>
            <person name="Walk T."/>
            <person name="White J."/>
            <person name="Yandava C."/>
            <person name="Haas B."/>
            <person name="Nusbaum C."/>
            <person name="Birren B."/>
        </authorList>
    </citation>
    <scope>NUCLEOTIDE SEQUENCE</scope>
    <source>
        <strain evidence="2">ATCC 64411</strain>
    </source>
</reference>
<keyword evidence="4" id="KW-1185">Reference proteome</keyword>
<organism evidence="3 4">
    <name type="scientific">Magnaporthiopsis poae (strain ATCC 64411 / 73-15)</name>
    <name type="common">Kentucky bluegrass fungus</name>
    <name type="synonym">Magnaporthe poae</name>
    <dbReference type="NCBI Taxonomy" id="644358"/>
    <lineage>
        <taxon>Eukaryota</taxon>
        <taxon>Fungi</taxon>
        <taxon>Dikarya</taxon>
        <taxon>Ascomycota</taxon>
        <taxon>Pezizomycotina</taxon>
        <taxon>Sordariomycetes</taxon>
        <taxon>Sordariomycetidae</taxon>
        <taxon>Magnaporthales</taxon>
        <taxon>Magnaporthaceae</taxon>
        <taxon>Magnaporthiopsis</taxon>
    </lineage>
</organism>
<keyword evidence="1" id="KW-0812">Transmembrane</keyword>
<evidence type="ECO:0000313" key="3">
    <source>
        <dbReference type="EnsemblFungi" id="MAPG_10675T0"/>
    </source>
</evidence>
<gene>
    <name evidence="2" type="ORF">MAPG_10675</name>
</gene>
<reference evidence="3" key="5">
    <citation type="submission" date="2015-06" db="UniProtKB">
        <authorList>
            <consortium name="EnsemblFungi"/>
        </authorList>
    </citation>
    <scope>IDENTIFICATION</scope>
    <source>
        <strain evidence="3">ATCC 64411</strain>
    </source>
</reference>